<dbReference type="GO" id="GO:0016579">
    <property type="term" value="P:protein deubiquitination"/>
    <property type="evidence" value="ECO:0007669"/>
    <property type="project" value="TreeGrafter"/>
</dbReference>
<evidence type="ECO:0000256" key="2">
    <source>
        <dbReference type="ARBA" id="ARBA00022670"/>
    </source>
</evidence>
<feature type="domain" description="OTU" evidence="10">
    <location>
        <begin position="110"/>
        <end position="234"/>
    </location>
</feature>
<dbReference type="GO" id="GO:0030968">
    <property type="term" value="P:endoplasmic reticulum unfolded protein response"/>
    <property type="evidence" value="ECO:0007669"/>
    <property type="project" value="TreeGrafter"/>
</dbReference>
<dbReference type="PANTHER" id="PTHR13312">
    <property type="entry name" value="HIV-INDUCED PROTEIN-7-LIKE PROTEASE"/>
    <property type="match status" value="1"/>
</dbReference>
<evidence type="ECO:0000256" key="8">
    <source>
        <dbReference type="ARBA" id="ARBA00022833"/>
    </source>
</evidence>
<evidence type="ECO:0000256" key="3">
    <source>
        <dbReference type="ARBA" id="ARBA00022723"/>
    </source>
</evidence>
<dbReference type="EC" id="3.4.19.12" evidence="9"/>
<proteinExistence type="predicted"/>
<dbReference type="PROSITE" id="PS50802">
    <property type="entry name" value="OTU"/>
    <property type="match status" value="1"/>
</dbReference>
<dbReference type="GO" id="GO:0004843">
    <property type="term" value="F:cysteine-type deubiquitinase activity"/>
    <property type="evidence" value="ECO:0007669"/>
    <property type="project" value="UniProtKB-UniRule"/>
</dbReference>
<dbReference type="InterPro" id="IPR003323">
    <property type="entry name" value="OTU_dom"/>
</dbReference>
<sequence>MYCNELKSIIAKYFTNIITVMTILRLRCKTPSGSNIVIAIDDEQTIADLYNTVRSSAGVNSEFQLSLGAHPKNGSPLGDPHNTQLRFCANPKIQTADTLTISLMPTEDYMEIFQIPDDNSCLFNAIRHALSSTRSQDTLDDPAMMRSVVAAMISSDSERFSPALLGKPVVEYCNWIMNTDSWGGEIELAILSEYYQIQLKVIDIRTQQILSYFNSVEIAYLLYDGIHYNILQRKSGRCVFSVDDAFALTQAKNIALQALQDRKFTDVNAFQLRCEVCKCGLTGQAEAVQHMKVSGHTQFAEYK</sequence>
<keyword evidence="6 9" id="KW-0378">Hydrolase</keyword>
<dbReference type="InterPro" id="IPR057766">
    <property type="entry name" value="Znf-C2H2_OTU1-like_C"/>
</dbReference>
<keyword evidence="5 9" id="KW-0833">Ubl conjugation pathway</keyword>
<dbReference type="Pfam" id="PF02338">
    <property type="entry name" value="OTU"/>
    <property type="match status" value="1"/>
</dbReference>
<keyword evidence="8" id="KW-0862">Zinc</keyword>
<dbReference type="PANTHER" id="PTHR13312:SF0">
    <property type="entry name" value="UBIQUITIN THIOESTERASE OTU1"/>
    <property type="match status" value="1"/>
</dbReference>
<comment type="function">
    <text evidence="9">Hydrolase that can remove conjugated ubiquitin from proteins and may therefore play an important regulatory role at the level of protein turnover by preventing degradation.</text>
</comment>
<dbReference type="Pfam" id="PF21403">
    <property type="entry name" value="OTU1_UBXL"/>
    <property type="match status" value="1"/>
</dbReference>
<dbReference type="InterPro" id="IPR048857">
    <property type="entry name" value="OTU1_Ubl"/>
</dbReference>
<name>A0A0H5R6S0_9EUKA</name>
<comment type="catalytic activity">
    <reaction evidence="1 9">
        <text>Thiol-dependent hydrolysis of ester, thioester, amide, peptide and isopeptide bonds formed by the C-terminal Gly of ubiquitin (a 76-residue protein attached to proteins as an intracellular targeting signal).</text>
        <dbReference type="EC" id="3.4.19.12"/>
    </reaction>
</comment>
<organism evidence="11">
    <name type="scientific">Spongospora subterranea</name>
    <dbReference type="NCBI Taxonomy" id="70186"/>
    <lineage>
        <taxon>Eukaryota</taxon>
        <taxon>Sar</taxon>
        <taxon>Rhizaria</taxon>
        <taxon>Endomyxa</taxon>
        <taxon>Phytomyxea</taxon>
        <taxon>Plasmodiophorida</taxon>
        <taxon>Plasmodiophoridae</taxon>
        <taxon>Spongospora</taxon>
    </lineage>
</organism>
<dbReference type="InterPro" id="IPR038765">
    <property type="entry name" value="Papain-like_cys_pep_sf"/>
</dbReference>
<keyword evidence="7 9" id="KW-0788">Thiol protease</keyword>
<comment type="subcellular location">
    <subcellularLocation>
        <location evidence="9">Cytoplasm</location>
    </subcellularLocation>
</comment>
<evidence type="ECO:0000256" key="5">
    <source>
        <dbReference type="ARBA" id="ARBA00022786"/>
    </source>
</evidence>
<dbReference type="GO" id="GO:0005829">
    <property type="term" value="C:cytosol"/>
    <property type="evidence" value="ECO:0007669"/>
    <property type="project" value="TreeGrafter"/>
</dbReference>
<dbReference type="AlphaFoldDB" id="A0A0H5R6S0"/>
<evidence type="ECO:0000256" key="6">
    <source>
        <dbReference type="ARBA" id="ARBA00022801"/>
    </source>
</evidence>
<evidence type="ECO:0000256" key="4">
    <source>
        <dbReference type="ARBA" id="ARBA00022771"/>
    </source>
</evidence>
<dbReference type="Pfam" id="PF24560">
    <property type="entry name" value="zf-C2H2_OTU1_C"/>
    <property type="match status" value="1"/>
</dbReference>
<evidence type="ECO:0000313" key="11">
    <source>
        <dbReference type="EMBL" id="CRZ09815.1"/>
    </source>
</evidence>
<evidence type="ECO:0000256" key="7">
    <source>
        <dbReference type="ARBA" id="ARBA00022807"/>
    </source>
</evidence>
<keyword evidence="2" id="KW-0645">Protease</keyword>
<keyword evidence="9" id="KW-0963">Cytoplasm</keyword>
<keyword evidence="4" id="KW-0863">Zinc-finger</keyword>
<evidence type="ECO:0000256" key="9">
    <source>
        <dbReference type="RuleBase" id="RU367104"/>
    </source>
</evidence>
<evidence type="ECO:0000256" key="1">
    <source>
        <dbReference type="ARBA" id="ARBA00000707"/>
    </source>
</evidence>
<dbReference type="CDD" id="cd22745">
    <property type="entry name" value="OTU_OTU1"/>
    <property type="match status" value="1"/>
</dbReference>
<dbReference type="GO" id="GO:0005634">
    <property type="term" value="C:nucleus"/>
    <property type="evidence" value="ECO:0007669"/>
    <property type="project" value="TreeGrafter"/>
</dbReference>
<dbReference type="SUPFAM" id="SSF54001">
    <property type="entry name" value="Cysteine proteinases"/>
    <property type="match status" value="1"/>
</dbReference>
<evidence type="ECO:0000259" key="10">
    <source>
        <dbReference type="PROSITE" id="PS50802"/>
    </source>
</evidence>
<dbReference type="GO" id="GO:0036503">
    <property type="term" value="P:ERAD pathway"/>
    <property type="evidence" value="ECO:0007669"/>
    <property type="project" value="TreeGrafter"/>
</dbReference>
<dbReference type="Gene3D" id="3.90.70.80">
    <property type="match status" value="1"/>
</dbReference>
<reference evidence="11" key="1">
    <citation type="submission" date="2015-04" db="EMBL/GenBank/DDBJ databases">
        <title>The genome sequence of the plant pathogenic Rhizarian Plasmodiophora brassicae reveals insights in its biotrophic life cycle and the origin of chitin synthesis.</title>
        <authorList>
            <person name="Schwelm A."/>
            <person name="Fogelqvist J."/>
            <person name="Knaust A."/>
            <person name="Julke S."/>
            <person name="Lilja T."/>
            <person name="Dhandapani V."/>
            <person name="Bonilla-Rosso G."/>
            <person name="Karlsson M."/>
            <person name="Shevchenko A."/>
            <person name="Choi S.R."/>
            <person name="Kim H.G."/>
            <person name="Park J.Y."/>
            <person name="Lim Y.P."/>
            <person name="Ludwig-Muller J."/>
            <person name="Dixelius C."/>
        </authorList>
    </citation>
    <scope>NUCLEOTIDE SEQUENCE</scope>
    <source>
        <tissue evidence="11">Potato root galls</tissue>
    </source>
</reference>
<protein>
    <recommendedName>
        <fullName evidence="9">Ubiquitin thioesterase OTU</fullName>
        <ecNumber evidence="9">3.4.19.12</ecNumber>
    </recommendedName>
</protein>
<keyword evidence="3" id="KW-0479">Metal-binding</keyword>
<dbReference type="EMBL" id="HACM01009373">
    <property type="protein sequence ID" value="CRZ09815.1"/>
    <property type="molecule type" value="Transcribed_RNA"/>
</dbReference>
<accession>A0A0H5R6S0</accession>